<feature type="transmembrane region" description="Helical" evidence="2">
    <location>
        <begin position="171"/>
        <end position="196"/>
    </location>
</feature>
<reference evidence="4 5" key="1">
    <citation type="journal article" date="2020" name="Genome Biol. Evol.">
        <title>A new high-quality draft genome assembly of the Chinese cordyceps Ophiocordyceps sinensis.</title>
        <authorList>
            <person name="Shu R."/>
            <person name="Zhang J."/>
            <person name="Meng Q."/>
            <person name="Zhang H."/>
            <person name="Zhou G."/>
            <person name="Li M."/>
            <person name="Wu P."/>
            <person name="Zhao Y."/>
            <person name="Chen C."/>
            <person name="Qin Q."/>
        </authorList>
    </citation>
    <scope>NUCLEOTIDE SEQUENCE [LARGE SCALE GENOMIC DNA]</scope>
    <source>
        <strain evidence="4 5">IOZ07</strain>
    </source>
</reference>
<protein>
    <recommendedName>
        <fullName evidence="3">DUF7598 domain-containing protein</fullName>
    </recommendedName>
</protein>
<feature type="transmembrane region" description="Helical" evidence="2">
    <location>
        <begin position="251"/>
        <end position="273"/>
    </location>
</feature>
<sequence>MATFDIWRRSPAIPAIRALTPLAFDGARVSIEVETASHPVVSLKVIPASDIYLSTYRLASPPPVPVLAFPLARLHIFAFLMRRRRVLLLAAAASCYSSTVLQRPRFLSNPSPHHRNAGVVFDMLGIDMSSFRGTGMVILQVLRAFTVITLATLAASYWVLVIEVDKERSYFVFECASHVFTSILCVLLILSEFPVLKLVKRYLGRNWPVLSEQHGLAWLGVALVGIGCNMLGNLNRIAYDPEKLGPHFSKLVLASSVLAITFGMLNIICSLVWRDGGEGINSRDIRANGSLAKSRRQSLPDYSSTAESVPSFGKAKTLSKFTSLFDKKPQADKARPKISGPFPAHPDVEQQRGQGDDRRSPIVPGIKRPDTALHPMHTARESFYSEAHLSRF</sequence>
<feature type="region of interest" description="Disordered" evidence="1">
    <location>
        <begin position="326"/>
        <end position="377"/>
    </location>
</feature>
<keyword evidence="2" id="KW-0472">Membrane</keyword>
<dbReference type="AlphaFoldDB" id="A0A8H4PQ47"/>
<feature type="transmembrane region" description="Helical" evidence="2">
    <location>
        <begin position="137"/>
        <end position="159"/>
    </location>
</feature>
<dbReference type="InterPro" id="IPR056019">
    <property type="entry name" value="DUF7598"/>
</dbReference>
<accession>A0A8H4PQ47</accession>
<evidence type="ECO:0000313" key="5">
    <source>
        <dbReference type="Proteomes" id="UP000557566"/>
    </source>
</evidence>
<dbReference type="Proteomes" id="UP000557566">
    <property type="component" value="Unassembled WGS sequence"/>
</dbReference>
<evidence type="ECO:0000256" key="1">
    <source>
        <dbReference type="SAM" id="MobiDB-lite"/>
    </source>
</evidence>
<feature type="compositionally biased region" description="Basic and acidic residues" evidence="1">
    <location>
        <begin position="346"/>
        <end position="360"/>
    </location>
</feature>
<evidence type="ECO:0000313" key="4">
    <source>
        <dbReference type="EMBL" id="KAF4508380.1"/>
    </source>
</evidence>
<feature type="compositionally biased region" description="Basic and acidic residues" evidence="1">
    <location>
        <begin position="326"/>
        <end position="335"/>
    </location>
</feature>
<feature type="transmembrane region" description="Helical" evidence="2">
    <location>
        <begin position="216"/>
        <end position="239"/>
    </location>
</feature>
<feature type="domain" description="DUF7598" evidence="3">
    <location>
        <begin position="135"/>
        <end position="272"/>
    </location>
</feature>
<dbReference type="OrthoDB" id="5327148at2759"/>
<keyword evidence="5" id="KW-1185">Reference proteome</keyword>
<evidence type="ECO:0000256" key="2">
    <source>
        <dbReference type="SAM" id="Phobius"/>
    </source>
</evidence>
<comment type="caution">
    <text evidence="4">The sequence shown here is derived from an EMBL/GenBank/DDBJ whole genome shotgun (WGS) entry which is preliminary data.</text>
</comment>
<evidence type="ECO:0000259" key="3">
    <source>
        <dbReference type="Pfam" id="PF24535"/>
    </source>
</evidence>
<name>A0A8H4PQ47_9HYPO</name>
<dbReference type="Pfam" id="PF24535">
    <property type="entry name" value="DUF7598"/>
    <property type="match status" value="1"/>
</dbReference>
<organism evidence="4 5">
    <name type="scientific">Ophiocordyceps sinensis</name>
    <dbReference type="NCBI Taxonomy" id="72228"/>
    <lineage>
        <taxon>Eukaryota</taxon>
        <taxon>Fungi</taxon>
        <taxon>Dikarya</taxon>
        <taxon>Ascomycota</taxon>
        <taxon>Pezizomycotina</taxon>
        <taxon>Sordariomycetes</taxon>
        <taxon>Hypocreomycetidae</taxon>
        <taxon>Hypocreales</taxon>
        <taxon>Ophiocordycipitaceae</taxon>
        <taxon>Ophiocordyceps</taxon>
    </lineage>
</organism>
<keyword evidence="2" id="KW-0812">Transmembrane</keyword>
<gene>
    <name evidence="4" type="ORF">G6O67_004765</name>
</gene>
<proteinExistence type="predicted"/>
<keyword evidence="2" id="KW-1133">Transmembrane helix</keyword>
<dbReference type="EMBL" id="JAAVMX010000005">
    <property type="protein sequence ID" value="KAF4508380.1"/>
    <property type="molecule type" value="Genomic_DNA"/>
</dbReference>